<comment type="caution">
    <text evidence="1">The sequence shown here is derived from an EMBL/GenBank/DDBJ whole genome shotgun (WGS) entry which is preliminary data.</text>
</comment>
<dbReference type="Proteomes" id="UP000305401">
    <property type="component" value="Unassembled WGS sequence"/>
</dbReference>
<name>A0AC61S879_9BACT</name>
<gene>
    <name evidence="1" type="ORF">E5990_01010</name>
</gene>
<reference evidence="1" key="1">
    <citation type="submission" date="2019-04" db="EMBL/GenBank/DDBJ databases">
        <title>Microbes associate with the intestines of laboratory mice.</title>
        <authorList>
            <person name="Navarre W."/>
            <person name="Wong E."/>
            <person name="Huang K.C."/>
            <person name="Tropini C."/>
            <person name="Ng K."/>
            <person name="Yu B."/>
        </authorList>
    </citation>
    <scope>NUCLEOTIDE SEQUENCE</scope>
    <source>
        <strain evidence="1">NM86_A22</strain>
    </source>
</reference>
<keyword evidence="2" id="KW-1185">Reference proteome</keyword>
<protein>
    <submittedName>
        <fullName evidence="1">Uncharacterized protein</fullName>
    </submittedName>
</protein>
<dbReference type="EMBL" id="SSTG01000005">
    <property type="protein sequence ID" value="THG55070.1"/>
    <property type="molecule type" value="Genomic_DNA"/>
</dbReference>
<evidence type="ECO:0000313" key="1">
    <source>
        <dbReference type="EMBL" id="THG55070.1"/>
    </source>
</evidence>
<organism evidence="1 2">
    <name type="scientific">Muribaculum caecicola</name>
    <dbReference type="NCBI Taxonomy" id="3038144"/>
    <lineage>
        <taxon>Bacteria</taxon>
        <taxon>Pseudomonadati</taxon>
        <taxon>Bacteroidota</taxon>
        <taxon>Bacteroidia</taxon>
        <taxon>Bacteroidales</taxon>
        <taxon>Muribaculaceae</taxon>
        <taxon>Muribaculum</taxon>
    </lineage>
</organism>
<proteinExistence type="predicted"/>
<evidence type="ECO:0000313" key="2">
    <source>
        <dbReference type="Proteomes" id="UP000305401"/>
    </source>
</evidence>
<sequence>MANHCYVNSIAQVSCQKPLSDEWFDSPCIYEDKYVRAQEPDTKGLIVPSEARRMSKILKRTVCTAITALNESDIKQPDAIITGTGMGCMENSEKFLIDLSRFGEQCLKPTLFMQSTHNTISSLIAIILKCHGYNNTYSHKGISFESSLFDAWIQIKSGMIRNALVGAHDEVTPFMDLVMERTHPEYSLVSEASVSTIVTNTRSDRNLCEISDVRLLHRPEYSDLAALLNPEEDGIILLGLNGNSLNDEPYEKLVRTLSYNPHILQYKNIFGDNFSASALAFYAASKIMQRQEIPSLMLWNAEVAPDIDEIKSITILNQSDGTTWSLIRLKKV</sequence>
<accession>A0AC61S879</accession>